<dbReference type="Proteomes" id="UP000756387">
    <property type="component" value="Unassembled WGS sequence"/>
</dbReference>
<gene>
    <name evidence="1" type="ORF">IEQ44_07940</name>
</gene>
<comment type="caution">
    <text evidence="1">The sequence shown here is derived from an EMBL/GenBank/DDBJ whole genome shotgun (WGS) entry which is preliminary data.</text>
</comment>
<dbReference type="RefSeq" id="WP_193637907.1">
    <property type="nucleotide sequence ID" value="NZ_JADCSA010000006.1"/>
</dbReference>
<protein>
    <recommendedName>
        <fullName evidence="3">Apea-like HEPN domain-containing protein</fullName>
    </recommendedName>
</protein>
<accession>A0ABR9RSN2</accession>
<proteinExistence type="predicted"/>
<dbReference type="EMBL" id="JADCSA010000006">
    <property type="protein sequence ID" value="MBE7324580.1"/>
    <property type="molecule type" value="Genomic_DNA"/>
</dbReference>
<reference evidence="1 2" key="1">
    <citation type="submission" date="2020-10" db="EMBL/GenBank/DDBJ databases">
        <title>Nocardioides sp. isolated from sludge.</title>
        <authorList>
            <person name="Zhang X."/>
        </authorList>
    </citation>
    <scope>NUCLEOTIDE SEQUENCE [LARGE SCALE GENOMIC DNA]</scope>
    <source>
        <strain evidence="1 2">Y6</strain>
    </source>
</reference>
<name>A0ABR9RSN2_9ACTN</name>
<evidence type="ECO:0008006" key="3">
    <source>
        <dbReference type="Google" id="ProtNLM"/>
    </source>
</evidence>
<organism evidence="1 2">
    <name type="scientific">Nocardioides malaquae</name>
    <dbReference type="NCBI Taxonomy" id="2773426"/>
    <lineage>
        <taxon>Bacteria</taxon>
        <taxon>Bacillati</taxon>
        <taxon>Actinomycetota</taxon>
        <taxon>Actinomycetes</taxon>
        <taxon>Propionibacteriales</taxon>
        <taxon>Nocardioidaceae</taxon>
        <taxon>Nocardioides</taxon>
    </lineage>
</organism>
<evidence type="ECO:0000313" key="1">
    <source>
        <dbReference type="EMBL" id="MBE7324580.1"/>
    </source>
</evidence>
<evidence type="ECO:0000313" key="2">
    <source>
        <dbReference type="Proteomes" id="UP000756387"/>
    </source>
</evidence>
<sequence>MTVSGGSKRWLKSRLANIHFRSKRPKLVRQEEVELVRYFFAIPEPLAFPDGFQHFSTFPTGGESEDSATIPYAALTFHQVDVEGGRTETAQRAVMKVASQADGLDIDTDGNVEPIGISVPFTVVEAVTLSESPEEISEADAARPRRWSPRQDAFTRCVAAANEALRAHRHVTEGTHGLLTYVRLPLLVLTYRAPALRRYVIKDRELHVFIDPTGHWEGGIMLLDHTNLGDPFPSQDWTEETTDGFRHWLTELQSDNPLLLWRERYVEARRALHVTGDLTSTVLLANTSCEVLLDTVLALLLWEEGVTEADAAPIFEQGKILKRVNTQFPVKLRGNWSVDSQGPLADWYQNAYRLRHRIIHGGYHPTEAEAETALNVAHALQDFLWERLVDRRNTYPRSTLITVAQSGLENRNLWSGKIKKFSEEVGPTETRWLTAYSTYYRNLIALL</sequence>
<keyword evidence="2" id="KW-1185">Reference proteome</keyword>